<gene>
    <name evidence="1" type="ORF">MC7420_6703</name>
</gene>
<dbReference type="OrthoDB" id="9801098at2"/>
<accession>B4VWC6</accession>
<dbReference type="AlphaFoldDB" id="B4VWC6"/>
<dbReference type="STRING" id="118168.MC7420_6703"/>
<dbReference type="Proteomes" id="UP000003835">
    <property type="component" value="Unassembled WGS sequence"/>
</dbReference>
<dbReference type="Pfam" id="PF18306">
    <property type="entry name" value="LDcluster4"/>
    <property type="match status" value="1"/>
</dbReference>
<keyword evidence="2" id="KW-1185">Reference proteome</keyword>
<dbReference type="SUPFAM" id="SSF102405">
    <property type="entry name" value="MCP/YpsA-like"/>
    <property type="match status" value="1"/>
</dbReference>
<reference evidence="1 2" key="1">
    <citation type="submission" date="2008-07" db="EMBL/GenBank/DDBJ databases">
        <authorList>
            <person name="Tandeau de Marsac N."/>
            <person name="Ferriera S."/>
            <person name="Johnson J."/>
            <person name="Kravitz S."/>
            <person name="Beeson K."/>
            <person name="Sutton G."/>
            <person name="Rogers Y.-H."/>
            <person name="Friedman R."/>
            <person name="Frazier M."/>
            <person name="Venter J.C."/>
        </authorList>
    </citation>
    <scope>NUCLEOTIDE SEQUENCE [LARGE SCALE GENOMIC DNA]</scope>
    <source>
        <strain evidence="1 2">PCC 7420</strain>
    </source>
</reference>
<evidence type="ECO:0000313" key="2">
    <source>
        <dbReference type="Proteomes" id="UP000003835"/>
    </source>
</evidence>
<proteinExistence type="predicted"/>
<dbReference type="Gene3D" id="3.40.50.450">
    <property type="match status" value="1"/>
</dbReference>
<name>B4VWC6_9CYAN</name>
<dbReference type="PANTHER" id="PTHR43393:SF3">
    <property type="entry name" value="LYSINE DECARBOXYLASE-LIKE PROTEIN"/>
    <property type="match status" value="1"/>
</dbReference>
<dbReference type="GO" id="GO:0005829">
    <property type="term" value="C:cytosol"/>
    <property type="evidence" value="ECO:0007669"/>
    <property type="project" value="TreeGrafter"/>
</dbReference>
<protein>
    <submittedName>
        <fullName evidence="1">Uncharacterized protein</fullName>
    </submittedName>
</protein>
<evidence type="ECO:0000313" key="1">
    <source>
        <dbReference type="EMBL" id="EDX73655.1"/>
    </source>
</evidence>
<organism evidence="1 2">
    <name type="scientific">Coleofasciculus chthonoplastes PCC 7420</name>
    <dbReference type="NCBI Taxonomy" id="118168"/>
    <lineage>
        <taxon>Bacteria</taxon>
        <taxon>Bacillati</taxon>
        <taxon>Cyanobacteriota</taxon>
        <taxon>Cyanophyceae</taxon>
        <taxon>Coleofasciculales</taxon>
        <taxon>Coleofasciculaceae</taxon>
        <taxon>Coleofasciculus</taxon>
    </lineage>
</organism>
<dbReference type="InterPro" id="IPR041164">
    <property type="entry name" value="LDcluster4"/>
</dbReference>
<dbReference type="eggNOG" id="COG1611">
    <property type="taxonomic scope" value="Bacteria"/>
</dbReference>
<dbReference type="InterPro" id="IPR052341">
    <property type="entry name" value="LOG_family_nucleotidases"/>
</dbReference>
<dbReference type="RefSeq" id="WP_006102873.1">
    <property type="nucleotide sequence ID" value="NZ_DS989856.1"/>
</dbReference>
<sequence length="172" mass="19254">MKKYATTFGGSEFTVDDPVYQDGIKLGKYLASKGYTVKNGGYYGLMEAVSKGVVESGGQCIGITNASFDPKPANQFITEEIKAKDLFDRLRLLIQSSELFVIQNGSIGTVDELCVTWCLRYTLTMPSIRICLIGGFWSQVLYGLQNLAIKKEEFDILEVYKDIEDFSDCFRC</sequence>
<dbReference type="PANTHER" id="PTHR43393">
    <property type="entry name" value="CYTOKININ RIBOSIDE 5'-MONOPHOSPHATE PHOSPHORIBOHYDROLASE"/>
    <property type="match status" value="1"/>
</dbReference>
<dbReference type="HOGENOM" id="CLU_058336_0_5_3"/>
<dbReference type="EMBL" id="DS989856">
    <property type="protein sequence ID" value="EDX73655.1"/>
    <property type="molecule type" value="Genomic_DNA"/>
</dbReference>